<accession>A0A514JQV4</accession>
<keyword evidence="1" id="KW-0472">Membrane</keyword>
<dbReference type="Pfam" id="PF11239">
    <property type="entry name" value="DUF3040"/>
    <property type="match status" value="1"/>
</dbReference>
<dbReference type="Proteomes" id="UP000530412">
    <property type="component" value="Unassembled WGS sequence"/>
</dbReference>
<evidence type="ECO:0000256" key="1">
    <source>
        <dbReference type="SAM" id="Phobius"/>
    </source>
</evidence>
<accession>A0A7W3M8C6</accession>
<evidence type="ECO:0000313" key="4">
    <source>
        <dbReference type="Proteomes" id="UP000316215"/>
    </source>
</evidence>
<reference evidence="3 4" key="1">
    <citation type="submission" date="2017-07" db="EMBL/GenBank/DDBJ databases">
        <title>The Complete Genome of Streptomyces asterosporus-ZSY.</title>
        <authorList>
            <person name="Zhang S."/>
        </authorList>
    </citation>
    <scope>NUCLEOTIDE SEQUENCE [LARGE SCALE GENOMIC DNA]</scope>
    <source>
        <strain evidence="3 4">DSM 41452</strain>
    </source>
</reference>
<dbReference type="EMBL" id="JACJIE010000003">
    <property type="protein sequence ID" value="MBA8943851.1"/>
    <property type="molecule type" value="Genomic_DNA"/>
</dbReference>
<organism evidence="3 4">
    <name type="scientific">Streptomyces calvus</name>
    <dbReference type="NCBI Taxonomy" id="67282"/>
    <lineage>
        <taxon>Bacteria</taxon>
        <taxon>Bacillati</taxon>
        <taxon>Actinomycetota</taxon>
        <taxon>Actinomycetes</taxon>
        <taxon>Kitasatosporales</taxon>
        <taxon>Streptomycetaceae</taxon>
        <taxon>Streptomyces</taxon>
    </lineage>
</organism>
<feature type="transmembrane region" description="Helical" evidence="1">
    <location>
        <begin position="44"/>
        <end position="77"/>
    </location>
</feature>
<evidence type="ECO:0008006" key="6">
    <source>
        <dbReference type="Google" id="ProtNLM"/>
    </source>
</evidence>
<dbReference type="Proteomes" id="UP000316215">
    <property type="component" value="Chromosome"/>
</dbReference>
<name>A0A514JQV4_9ACTN</name>
<dbReference type="RefSeq" id="WP_142194493.1">
    <property type="nucleotide sequence ID" value="NZ_BMSU01000002.1"/>
</dbReference>
<keyword evidence="1" id="KW-0812">Transmembrane</keyword>
<protein>
    <recommendedName>
        <fullName evidence="6">DUF3040 domain-containing protein</fullName>
    </recommendedName>
</protein>
<evidence type="ECO:0000313" key="5">
    <source>
        <dbReference type="Proteomes" id="UP000530412"/>
    </source>
</evidence>
<proteinExistence type="predicted"/>
<dbReference type="OrthoDB" id="4331268at2"/>
<gene>
    <name evidence="3" type="ORF">CD934_14150</name>
    <name evidence="2" type="ORF">FHS33_002257</name>
</gene>
<sequence>MPQSDDERLVDLAARLEHEDPRFARSLSTGRPARPREYRRTSAWWLLAVGVTMLVGGVVVADGLLIAAGLVLAGIGVQLLDPEHPRNGGPHRRPPR</sequence>
<evidence type="ECO:0000313" key="3">
    <source>
        <dbReference type="EMBL" id="QDI69721.1"/>
    </source>
</evidence>
<dbReference type="InterPro" id="IPR021401">
    <property type="entry name" value="DUF3040"/>
</dbReference>
<reference evidence="2 5" key="2">
    <citation type="submission" date="2020-08" db="EMBL/GenBank/DDBJ databases">
        <title>Genomic Encyclopedia of Type Strains, Phase III (KMG-III): the genomes of soil and plant-associated and newly described type strains.</title>
        <authorList>
            <person name="Whitman W."/>
        </authorList>
    </citation>
    <scope>NUCLEOTIDE SEQUENCE [LARGE SCALE GENOMIC DNA]</scope>
    <source>
        <strain evidence="2 5">CECT 3271</strain>
    </source>
</reference>
<dbReference type="AlphaFoldDB" id="A0A514JQV4"/>
<evidence type="ECO:0000313" key="2">
    <source>
        <dbReference type="EMBL" id="MBA8943851.1"/>
    </source>
</evidence>
<dbReference type="EMBL" id="CP022310">
    <property type="protein sequence ID" value="QDI69721.1"/>
    <property type="molecule type" value="Genomic_DNA"/>
</dbReference>
<keyword evidence="4" id="KW-1185">Reference proteome</keyword>
<dbReference type="KEGG" id="sast:CD934_14150"/>
<keyword evidence="1" id="KW-1133">Transmembrane helix</keyword>